<reference evidence="2 3" key="1">
    <citation type="submission" date="2019-12" db="EMBL/GenBank/DDBJ databases">
        <authorList>
            <person name="Xu J."/>
        </authorList>
    </citation>
    <scope>NUCLEOTIDE SEQUENCE [LARGE SCALE GENOMIC DNA]</scope>
    <source>
        <strain evidence="2 3">HX-5-24</strain>
    </source>
</reference>
<dbReference type="EMBL" id="WOXT01000002">
    <property type="protein sequence ID" value="MUV14433.1"/>
    <property type="molecule type" value="Genomic_DNA"/>
</dbReference>
<keyword evidence="3" id="KW-1185">Reference proteome</keyword>
<name>A0A7C9HSU2_9GAMM</name>
<feature type="transmembrane region" description="Helical" evidence="1">
    <location>
        <begin position="52"/>
        <end position="71"/>
    </location>
</feature>
<evidence type="ECO:0000256" key="1">
    <source>
        <dbReference type="SAM" id="Phobius"/>
    </source>
</evidence>
<dbReference type="Proteomes" id="UP000479692">
    <property type="component" value="Unassembled WGS sequence"/>
</dbReference>
<keyword evidence="1" id="KW-1133">Transmembrane helix</keyword>
<accession>A0A7C9HSU2</accession>
<gene>
    <name evidence="2" type="ORF">GN331_09465</name>
</gene>
<protein>
    <submittedName>
        <fullName evidence="2">Uncharacterized protein</fullName>
    </submittedName>
</protein>
<evidence type="ECO:0000313" key="3">
    <source>
        <dbReference type="Proteomes" id="UP000479692"/>
    </source>
</evidence>
<feature type="transmembrane region" description="Helical" evidence="1">
    <location>
        <begin position="114"/>
        <end position="135"/>
    </location>
</feature>
<keyword evidence="1" id="KW-0812">Transmembrane</keyword>
<sequence>MNFVSTNVWMRRVLLVGSALVLATYLLASGWVLLSVRQEALTGAAYQWRPSVIATSAILLLVSSVLAMALLGTWKERPRAAKWLVGCLVAFAIAEMLETVFLHRTYGPIRPGEVSAYVYAPLLLIWAALCWRYLVGRR</sequence>
<dbReference type="AlphaFoldDB" id="A0A7C9HSU2"/>
<dbReference type="RefSeq" id="WP_156641723.1">
    <property type="nucleotide sequence ID" value="NZ_WOXT01000002.1"/>
</dbReference>
<comment type="caution">
    <text evidence="2">The sequence shown here is derived from an EMBL/GenBank/DDBJ whole genome shotgun (WGS) entry which is preliminary data.</text>
</comment>
<feature type="transmembrane region" description="Helical" evidence="1">
    <location>
        <begin position="83"/>
        <end position="102"/>
    </location>
</feature>
<organism evidence="2 3">
    <name type="scientific">Noviluteimonas gilva</name>
    <dbReference type="NCBI Taxonomy" id="2682097"/>
    <lineage>
        <taxon>Bacteria</taxon>
        <taxon>Pseudomonadati</taxon>
        <taxon>Pseudomonadota</taxon>
        <taxon>Gammaproteobacteria</taxon>
        <taxon>Lysobacterales</taxon>
        <taxon>Lysobacteraceae</taxon>
        <taxon>Noviluteimonas</taxon>
    </lineage>
</organism>
<evidence type="ECO:0000313" key="2">
    <source>
        <dbReference type="EMBL" id="MUV14433.1"/>
    </source>
</evidence>
<proteinExistence type="predicted"/>
<keyword evidence="1" id="KW-0472">Membrane</keyword>